<feature type="region of interest" description="Disordered" evidence="1">
    <location>
        <begin position="70"/>
        <end position="114"/>
    </location>
</feature>
<dbReference type="Proteomes" id="UP000321691">
    <property type="component" value="Unassembled WGS sequence"/>
</dbReference>
<accession>A0A0F3RTI5</accession>
<evidence type="ECO:0000256" key="1">
    <source>
        <dbReference type="SAM" id="MobiDB-lite"/>
    </source>
</evidence>
<protein>
    <submittedName>
        <fullName evidence="4">Uncharacterized protein</fullName>
    </submittedName>
</protein>
<reference evidence="4 5" key="1">
    <citation type="submission" date="2015-03" db="EMBL/GenBank/DDBJ databases">
        <authorList>
            <person name="Zheng J."/>
            <person name="Ganezle M."/>
        </authorList>
    </citation>
    <scope>NUCLEOTIDE SEQUENCE [LARGE SCALE GENOMIC DNA]</scope>
    <source>
        <strain evidence="4 5">LP38</strain>
    </source>
</reference>
<dbReference type="PATRIC" id="fig|216463.3.peg.314"/>
<evidence type="ECO:0000313" key="4">
    <source>
        <dbReference type="EMBL" id="KJW12914.1"/>
    </source>
</evidence>
<comment type="caution">
    <text evidence="4">The sequence shown here is derived from an EMBL/GenBank/DDBJ whole genome shotgun (WGS) entry which is preliminary data.</text>
</comment>
<feature type="transmembrane region" description="Helical" evidence="2">
    <location>
        <begin position="12"/>
        <end position="31"/>
    </location>
</feature>
<dbReference type="EMBL" id="BJZI01000039">
    <property type="protein sequence ID" value="GEO67633.1"/>
    <property type="molecule type" value="Genomic_DNA"/>
</dbReference>
<dbReference type="STRING" id="216463.VC81_05985"/>
<proteinExistence type="predicted"/>
<gene>
    <name evidence="3" type="ORF">LSP04_20520</name>
    <name evidence="4" type="ORF">VC81_05985</name>
</gene>
<dbReference type="EMBL" id="JZCR01000013">
    <property type="protein sequence ID" value="KJW12914.1"/>
    <property type="molecule type" value="Genomic_DNA"/>
</dbReference>
<evidence type="ECO:0000313" key="5">
    <source>
        <dbReference type="Proteomes" id="UP000033491"/>
    </source>
</evidence>
<sequence>MHWKNLPRWMRDTGSVVGAMSVLLILYDLMLAKDPNWVLVPFQIILALIAVGAWSYFSYRSQEKRKLQEQRKAEAAERRAAKKKKLAEEGAKQAAQTRARNVARNQQHQQHRHD</sequence>
<dbReference type="Proteomes" id="UP000033491">
    <property type="component" value="Unassembled WGS sequence"/>
</dbReference>
<keyword evidence="2" id="KW-1133">Transmembrane helix</keyword>
<name>A0A0F3RTI5_9LACO</name>
<reference evidence="3 6" key="2">
    <citation type="submission" date="2019-07" db="EMBL/GenBank/DDBJ databases">
        <title>Whole genome shotgun sequence of Lactobacillus spicheri NBRC 107155.</title>
        <authorList>
            <person name="Hosoyama A."/>
            <person name="Uohara A."/>
            <person name="Ohji S."/>
            <person name="Ichikawa N."/>
        </authorList>
    </citation>
    <scope>NUCLEOTIDE SEQUENCE [LARGE SCALE GENOMIC DNA]</scope>
    <source>
        <strain evidence="3 6">NBRC 107155</strain>
    </source>
</reference>
<evidence type="ECO:0000313" key="6">
    <source>
        <dbReference type="Proteomes" id="UP000321691"/>
    </source>
</evidence>
<keyword evidence="2" id="KW-0472">Membrane</keyword>
<keyword evidence="6" id="KW-1185">Reference proteome</keyword>
<evidence type="ECO:0000313" key="3">
    <source>
        <dbReference type="EMBL" id="GEO67633.1"/>
    </source>
</evidence>
<feature type="compositionally biased region" description="Basic and acidic residues" evidence="1">
    <location>
        <begin position="70"/>
        <end position="79"/>
    </location>
</feature>
<feature type="transmembrane region" description="Helical" evidence="2">
    <location>
        <begin position="37"/>
        <end position="57"/>
    </location>
</feature>
<dbReference type="OrthoDB" id="2325917at2"/>
<dbReference type="AlphaFoldDB" id="A0A0F3RTI5"/>
<organism evidence="4 5">
    <name type="scientific">Levilactobacillus spicheri</name>
    <dbReference type="NCBI Taxonomy" id="216463"/>
    <lineage>
        <taxon>Bacteria</taxon>
        <taxon>Bacillati</taxon>
        <taxon>Bacillota</taxon>
        <taxon>Bacilli</taxon>
        <taxon>Lactobacillales</taxon>
        <taxon>Lactobacillaceae</taxon>
        <taxon>Levilactobacillus</taxon>
    </lineage>
</organism>
<evidence type="ECO:0000256" key="2">
    <source>
        <dbReference type="SAM" id="Phobius"/>
    </source>
</evidence>
<dbReference type="RefSeq" id="WP_045807251.1">
    <property type="nucleotide sequence ID" value="NZ_BJZI01000039.1"/>
</dbReference>
<keyword evidence="2" id="KW-0812">Transmembrane</keyword>